<sequence length="170" mass="19917">INKYNANHLDKIVEWLVQDYPFIQHFIWNNLDPLMNRASKNPDTIPRLNDFELELHKAMSLLEKNGCTFRVERVPLCYMSDFQHCSTETRKMIKQEERSIYFLDEKGYVTQKGRRGFLGYSKAECCKVCSLNEICAGLYAAGKYYAFAELYPLFISREDIINKVNGYGKD</sequence>
<evidence type="ECO:0000313" key="1">
    <source>
        <dbReference type="EMBL" id="PIP18823.1"/>
    </source>
</evidence>
<evidence type="ECO:0000313" key="2">
    <source>
        <dbReference type="Proteomes" id="UP000231292"/>
    </source>
</evidence>
<gene>
    <name evidence="1" type="ORF">COX41_06145</name>
</gene>
<protein>
    <submittedName>
        <fullName evidence="1">Uncharacterized protein</fullName>
    </submittedName>
</protein>
<reference evidence="1 2" key="1">
    <citation type="submission" date="2017-09" db="EMBL/GenBank/DDBJ databases">
        <title>Depth-based differentiation of microbial function through sediment-hosted aquifers and enrichment of novel symbionts in the deep terrestrial subsurface.</title>
        <authorList>
            <person name="Probst A.J."/>
            <person name="Ladd B."/>
            <person name="Jarett J.K."/>
            <person name="Geller-Mcgrath D.E."/>
            <person name="Sieber C.M."/>
            <person name="Emerson J.B."/>
            <person name="Anantharaman K."/>
            <person name="Thomas B.C."/>
            <person name="Malmstrom R."/>
            <person name="Stieglmeier M."/>
            <person name="Klingl A."/>
            <person name="Woyke T."/>
            <person name="Ryan C.M."/>
            <person name="Banfield J.F."/>
        </authorList>
    </citation>
    <scope>NUCLEOTIDE SEQUENCE [LARGE SCALE GENOMIC DNA]</scope>
    <source>
        <strain evidence="1">CG23_combo_of_CG06-09_8_20_14_all_41_10</strain>
    </source>
</reference>
<proteinExistence type="predicted"/>
<dbReference type="Proteomes" id="UP000231292">
    <property type="component" value="Unassembled WGS sequence"/>
</dbReference>
<accession>A0A2G9YJC0</accession>
<dbReference type="AlphaFoldDB" id="A0A2G9YJC0"/>
<organism evidence="1 2">
    <name type="scientific">Candidatus Sherwoodlollariibacterium unditelluris</name>
    <dbReference type="NCBI Taxonomy" id="1974757"/>
    <lineage>
        <taxon>Bacteria</taxon>
        <taxon>Pseudomonadati</taxon>
        <taxon>Candidatus Omnitrophota</taxon>
        <taxon>Candidatus Sherwoodlollariibacterium</taxon>
    </lineage>
</organism>
<dbReference type="EMBL" id="PCRK01000158">
    <property type="protein sequence ID" value="PIP18823.1"/>
    <property type="molecule type" value="Genomic_DNA"/>
</dbReference>
<comment type="caution">
    <text evidence="1">The sequence shown here is derived from an EMBL/GenBank/DDBJ whole genome shotgun (WGS) entry which is preliminary data.</text>
</comment>
<feature type="non-terminal residue" evidence="1">
    <location>
        <position position="1"/>
    </location>
</feature>
<name>A0A2G9YJC0_9BACT</name>